<evidence type="ECO:0000259" key="3">
    <source>
        <dbReference type="Pfam" id="PF01145"/>
    </source>
</evidence>
<comment type="subcellular location">
    <subcellularLocation>
        <location evidence="1">Membrane</location>
        <topology evidence="1">Single-pass membrane protein</topology>
    </subcellularLocation>
</comment>
<dbReference type="PANTHER" id="PTHR23222:SF0">
    <property type="entry name" value="PROHIBITIN 1"/>
    <property type="match status" value="1"/>
</dbReference>
<dbReference type="PANTHER" id="PTHR23222">
    <property type="entry name" value="PROHIBITIN"/>
    <property type="match status" value="1"/>
</dbReference>
<evidence type="ECO:0000313" key="5">
    <source>
        <dbReference type="Proteomes" id="UP000600214"/>
    </source>
</evidence>
<proteinExistence type="predicted"/>
<dbReference type="EMBL" id="BMIA01000002">
    <property type="protein sequence ID" value="GGH37039.1"/>
    <property type="molecule type" value="Genomic_DNA"/>
</dbReference>
<gene>
    <name evidence="4" type="ORF">GCM10007423_29780</name>
</gene>
<accession>A0ABQ1YSE9</accession>
<keyword evidence="5" id="KW-1185">Reference proteome</keyword>
<organism evidence="4 5">
    <name type="scientific">Dyadobacter endophyticus</name>
    <dbReference type="NCBI Taxonomy" id="1749036"/>
    <lineage>
        <taxon>Bacteria</taxon>
        <taxon>Pseudomonadati</taxon>
        <taxon>Bacteroidota</taxon>
        <taxon>Cytophagia</taxon>
        <taxon>Cytophagales</taxon>
        <taxon>Spirosomataceae</taxon>
        <taxon>Dyadobacter</taxon>
    </lineage>
</organism>
<name>A0ABQ1YSE9_9BACT</name>
<sequence length="277" mass="31064">MKRNIIIGVLTTIVLIMALAIQPFSFENIDAGNVGIRINLYGSDKGVDNITLVTGRVWYNSWTTKIVEFPTYTQSVDYESFVITTKDAAEFKVDPKLNYHINPDKVPQIYRQYRRPLAEIQQGFMKNTIYDAYRIVANSFTSDSVMSNREVFEDRVQNVLTKTLGKDGFVYDQLTSAITPPPSLRQMIDEKNASIQARLKAENQAKQAEAEAKVIIARAEGQAKATLIKARAEAEANQLRQKTITPLLIQQEWVAKWNGILPTTNAGGSTSLMLGIK</sequence>
<keyword evidence="2" id="KW-0175">Coiled coil</keyword>
<dbReference type="Proteomes" id="UP000600214">
    <property type="component" value="Unassembled WGS sequence"/>
</dbReference>
<comment type="caution">
    <text evidence="4">The sequence shown here is derived from an EMBL/GenBank/DDBJ whole genome shotgun (WGS) entry which is preliminary data.</text>
</comment>
<evidence type="ECO:0000256" key="1">
    <source>
        <dbReference type="ARBA" id="ARBA00004167"/>
    </source>
</evidence>
<dbReference type="Gene3D" id="3.30.479.30">
    <property type="entry name" value="Band 7 domain"/>
    <property type="match status" value="1"/>
</dbReference>
<feature type="domain" description="Band 7" evidence="3">
    <location>
        <begin position="29"/>
        <end position="212"/>
    </location>
</feature>
<dbReference type="Pfam" id="PF01145">
    <property type="entry name" value="Band_7"/>
    <property type="match status" value="1"/>
</dbReference>
<reference evidence="5" key="1">
    <citation type="journal article" date="2019" name="Int. J. Syst. Evol. Microbiol.">
        <title>The Global Catalogue of Microorganisms (GCM) 10K type strain sequencing project: providing services to taxonomists for standard genome sequencing and annotation.</title>
        <authorList>
            <consortium name="The Broad Institute Genomics Platform"/>
            <consortium name="The Broad Institute Genome Sequencing Center for Infectious Disease"/>
            <person name="Wu L."/>
            <person name="Ma J."/>
        </authorList>
    </citation>
    <scope>NUCLEOTIDE SEQUENCE [LARGE SCALE GENOMIC DNA]</scope>
    <source>
        <strain evidence="5">CGMCC 1.15288</strain>
    </source>
</reference>
<protein>
    <recommendedName>
        <fullName evidence="3">Band 7 domain-containing protein</fullName>
    </recommendedName>
</protein>
<evidence type="ECO:0000256" key="2">
    <source>
        <dbReference type="SAM" id="Coils"/>
    </source>
</evidence>
<dbReference type="InterPro" id="IPR001107">
    <property type="entry name" value="Band_7"/>
</dbReference>
<dbReference type="InterPro" id="IPR000163">
    <property type="entry name" value="Prohibitin"/>
</dbReference>
<feature type="coiled-coil region" evidence="2">
    <location>
        <begin position="191"/>
        <end position="242"/>
    </location>
</feature>
<evidence type="ECO:0000313" key="4">
    <source>
        <dbReference type="EMBL" id="GGH37039.1"/>
    </source>
</evidence>
<dbReference type="SUPFAM" id="SSF117892">
    <property type="entry name" value="Band 7/SPFH domain"/>
    <property type="match status" value="1"/>
</dbReference>
<dbReference type="RefSeq" id="WP_188933414.1">
    <property type="nucleotide sequence ID" value="NZ_BMIA01000002.1"/>
</dbReference>
<dbReference type="InterPro" id="IPR036013">
    <property type="entry name" value="Band_7/SPFH_dom_sf"/>
</dbReference>